<dbReference type="SUPFAM" id="SSF53756">
    <property type="entry name" value="UDP-Glycosyltransferase/glycogen phosphorylase"/>
    <property type="match status" value="1"/>
</dbReference>
<dbReference type="Proteomes" id="UP000176628">
    <property type="component" value="Unassembled WGS sequence"/>
</dbReference>
<name>A0A1F5G2C8_9BACT</name>
<dbReference type="InterPro" id="IPR001296">
    <property type="entry name" value="Glyco_trans_1"/>
</dbReference>
<evidence type="ECO:0000259" key="1">
    <source>
        <dbReference type="Pfam" id="PF00534"/>
    </source>
</evidence>
<dbReference type="PANTHER" id="PTHR12526:SF630">
    <property type="entry name" value="GLYCOSYLTRANSFERASE"/>
    <property type="match status" value="1"/>
</dbReference>
<sequence length="274" mass="31526">PVVATLHGVWDCIYFYQDVINTIFIDRLLPITPEVEHALLKRKIVPRSKTQVVYLGIDTKKFVPAKDKARAKKRWGIDENNLVVAMICRFDFVKDHLTFLKVATRIIEKFPKVKFLIAGDTKINLENTSDVARQVKKQLDDYLTQHPKLAPHMIFTDYQEDIRPIYDATDILFSSSLSETLPVTFLEGAACSLPIVSLKLDSRHRIVTDGKNGFISPPGRIDLLTHNLLTLLEDAKMRSQFGLYSQKLASEYFTAERYAQEIEKVYQNLLNKRR</sequence>
<dbReference type="EMBL" id="MFAV01000039">
    <property type="protein sequence ID" value="OGD85954.1"/>
    <property type="molecule type" value="Genomic_DNA"/>
</dbReference>
<feature type="non-terminal residue" evidence="2">
    <location>
        <position position="1"/>
    </location>
</feature>
<feature type="domain" description="Glycosyl transferase family 1" evidence="1">
    <location>
        <begin position="68"/>
        <end position="247"/>
    </location>
</feature>
<protein>
    <recommendedName>
        <fullName evidence="1">Glycosyl transferase family 1 domain-containing protein</fullName>
    </recommendedName>
</protein>
<gene>
    <name evidence="2" type="ORF">A2Z23_01815</name>
</gene>
<comment type="caution">
    <text evidence="2">The sequence shown here is derived from an EMBL/GenBank/DDBJ whole genome shotgun (WGS) entry which is preliminary data.</text>
</comment>
<dbReference type="Pfam" id="PF00534">
    <property type="entry name" value="Glycos_transf_1"/>
    <property type="match status" value="1"/>
</dbReference>
<evidence type="ECO:0000313" key="3">
    <source>
        <dbReference type="Proteomes" id="UP000176628"/>
    </source>
</evidence>
<dbReference type="CDD" id="cd03801">
    <property type="entry name" value="GT4_PimA-like"/>
    <property type="match status" value="1"/>
</dbReference>
<reference evidence="2 3" key="1">
    <citation type="journal article" date="2016" name="Nat. Commun.">
        <title>Thousands of microbial genomes shed light on interconnected biogeochemical processes in an aquifer system.</title>
        <authorList>
            <person name="Anantharaman K."/>
            <person name="Brown C.T."/>
            <person name="Hug L.A."/>
            <person name="Sharon I."/>
            <person name="Castelle C.J."/>
            <person name="Probst A.J."/>
            <person name="Thomas B.C."/>
            <person name="Singh A."/>
            <person name="Wilkins M.J."/>
            <person name="Karaoz U."/>
            <person name="Brodie E.L."/>
            <person name="Williams K.H."/>
            <person name="Hubbard S.S."/>
            <person name="Banfield J.F."/>
        </authorList>
    </citation>
    <scope>NUCLEOTIDE SEQUENCE [LARGE SCALE GENOMIC DNA]</scope>
</reference>
<evidence type="ECO:0000313" key="2">
    <source>
        <dbReference type="EMBL" id="OGD85954.1"/>
    </source>
</evidence>
<dbReference type="PANTHER" id="PTHR12526">
    <property type="entry name" value="GLYCOSYLTRANSFERASE"/>
    <property type="match status" value="1"/>
</dbReference>
<dbReference type="GO" id="GO:0016757">
    <property type="term" value="F:glycosyltransferase activity"/>
    <property type="evidence" value="ECO:0007669"/>
    <property type="project" value="InterPro"/>
</dbReference>
<accession>A0A1F5G2C8</accession>
<proteinExistence type="predicted"/>
<organism evidence="2 3">
    <name type="scientific">Candidatus Curtissbacteria bacterium RBG_16_39_7</name>
    <dbReference type="NCBI Taxonomy" id="1797707"/>
    <lineage>
        <taxon>Bacteria</taxon>
        <taxon>Candidatus Curtissiibacteriota</taxon>
    </lineage>
</organism>
<dbReference type="AlphaFoldDB" id="A0A1F5G2C8"/>
<dbReference type="Gene3D" id="3.40.50.2000">
    <property type="entry name" value="Glycogen Phosphorylase B"/>
    <property type="match status" value="2"/>
</dbReference>